<dbReference type="OrthoDB" id="10037236at2759"/>
<name>A0A8S4ABB5_9TELE</name>
<accession>A0A8S4ABB5</accession>
<dbReference type="EMBL" id="CAJRST010000001">
    <property type="protein sequence ID" value="CAG5850050.1"/>
    <property type="molecule type" value="Genomic_DNA"/>
</dbReference>
<protein>
    <submittedName>
        <fullName evidence="1">(Atlantic silverside) hypothetical protein</fullName>
    </submittedName>
</protein>
<evidence type="ECO:0000313" key="1">
    <source>
        <dbReference type="EMBL" id="CAG5850050.1"/>
    </source>
</evidence>
<proteinExistence type="predicted"/>
<dbReference type="PANTHER" id="PTHR47510:SF3">
    <property type="entry name" value="ENDO_EXONUCLEASE_PHOSPHATASE DOMAIN-CONTAINING PROTEIN"/>
    <property type="match status" value="1"/>
</dbReference>
<reference evidence="1" key="1">
    <citation type="submission" date="2021-05" db="EMBL/GenBank/DDBJ databases">
        <authorList>
            <person name="Tigano A."/>
        </authorList>
    </citation>
    <scope>NUCLEOTIDE SEQUENCE</scope>
</reference>
<evidence type="ECO:0000313" key="2">
    <source>
        <dbReference type="Proteomes" id="UP000677803"/>
    </source>
</evidence>
<dbReference type="AlphaFoldDB" id="A0A8S4ABB5"/>
<gene>
    <name evidence="1" type="ORF">MMEN_LOCUS120</name>
</gene>
<dbReference type="Proteomes" id="UP000677803">
    <property type="component" value="Unassembled WGS sequence"/>
</dbReference>
<sequence>MDEYTETVTSYISFCEDCCIPSRTRVSYNNVKPWFSPKLRQLRLQKEEAFRSGDRDRYKESKYRFSKAVRDAKRLYAENLKQQLSANDSASVWKGLRQITNYKKPNPPHSVNDLRLANELNDFYCRFERHINTANGLKQAQSPASWLKILEHN</sequence>
<comment type="caution">
    <text evidence="1">The sequence shown here is derived from an EMBL/GenBank/DDBJ whole genome shotgun (WGS) entry which is preliminary data.</text>
</comment>
<keyword evidence="2" id="KW-1185">Reference proteome</keyword>
<dbReference type="PANTHER" id="PTHR47510">
    <property type="entry name" value="REVERSE TRANSCRIPTASE DOMAIN-CONTAINING PROTEIN"/>
    <property type="match status" value="1"/>
</dbReference>
<organism evidence="1 2">
    <name type="scientific">Menidia menidia</name>
    <name type="common">Atlantic silverside</name>
    <dbReference type="NCBI Taxonomy" id="238744"/>
    <lineage>
        <taxon>Eukaryota</taxon>
        <taxon>Metazoa</taxon>
        <taxon>Chordata</taxon>
        <taxon>Craniata</taxon>
        <taxon>Vertebrata</taxon>
        <taxon>Euteleostomi</taxon>
        <taxon>Actinopterygii</taxon>
        <taxon>Neopterygii</taxon>
        <taxon>Teleostei</taxon>
        <taxon>Neoteleostei</taxon>
        <taxon>Acanthomorphata</taxon>
        <taxon>Ovalentaria</taxon>
        <taxon>Atherinomorphae</taxon>
        <taxon>Atheriniformes</taxon>
        <taxon>Atherinopsidae</taxon>
        <taxon>Menidiinae</taxon>
        <taxon>Menidia</taxon>
    </lineage>
</organism>